<evidence type="ECO:0000313" key="7">
    <source>
        <dbReference type="EMBL" id="OGM80005.1"/>
    </source>
</evidence>
<dbReference type="Gene3D" id="1.10.287.110">
    <property type="entry name" value="DnaJ domain"/>
    <property type="match status" value="1"/>
</dbReference>
<gene>
    <name evidence="7" type="ORF">A2382_04945</name>
</gene>
<dbReference type="Pfam" id="PF00226">
    <property type="entry name" value="DnaJ"/>
    <property type="match status" value="1"/>
</dbReference>
<evidence type="ECO:0000256" key="3">
    <source>
        <dbReference type="ARBA" id="ARBA00022771"/>
    </source>
</evidence>
<evidence type="ECO:0000256" key="2">
    <source>
        <dbReference type="ARBA" id="ARBA00022737"/>
    </source>
</evidence>
<dbReference type="InterPro" id="IPR002939">
    <property type="entry name" value="DnaJ_C"/>
</dbReference>
<dbReference type="Proteomes" id="UP000178999">
    <property type="component" value="Unassembled WGS sequence"/>
</dbReference>
<sequence length="290" mass="32150">MAEKTDYYEMLAVKKGASASELKQAYRKQALQWHPDKHKDNKEAAEKKFKEINEAYQVLSDPQKKAAYDTYGHAAFSRGAGGGGGNPFGQAGRGGPFTYTYTSAGGANPFSGFDFGDPFDIFEQFFGGAGSFRAARQTPRYSIEIDLKDVFFGVEKEVVIGGSRRKIKIPPGVDSGNSIRFNDFVLSIQVREHRNFQRDGDDLYVKVKLPFSLLILGGEIEVPLVEGGDVKIKIRKGLDLGSMIRLRGKGMPRLHGRGRGDYYVRVDIVVPQKISSVQKDLLKKLQDEGL</sequence>
<evidence type="ECO:0000313" key="8">
    <source>
        <dbReference type="Proteomes" id="UP000178999"/>
    </source>
</evidence>
<dbReference type="PANTHER" id="PTHR43096">
    <property type="entry name" value="DNAJ HOMOLOG 1, MITOCHONDRIAL-RELATED"/>
    <property type="match status" value="1"/>
</dbReference>
<dbReference type="Gene3D" id="2.60.260.20">
    <property type="entry name" value="Urease metallochaperone UreE, N-terminal domain"/>
    <property type="match status" value="2"/>
</dbReference>
<comment type="caution">
    <text evidence="7">The sequence shown here is derived from an EMBL/GenBank/DDBJ whole genome shotgun (WGS) entry which is preliminary data.</text>
</comment>
<organism evidence="7 8">
    <name type="scientific">Candidatus Woesebacteria bacterium RIFOXYB1_FULL_38_16</name>
    <dbReference type="NCBI Taxonomy" id="1802538"/>
    <lineage>
        <taxon>Bacteria</taxon>
        <taxon>Candidatus Woeseibacteriota</taxon>
    </lineage>
</organism>
<dbReference type="InterPro" id="IPR018253">
    <property type="entry name" value="DnaJ_domain_CS"/>
</dbReference>
<name>A0A1F8CWU7_9BACT</name>
<dbReference type="PROSITE" id="PS00636">
    <property type="entry name" value="DNAJ_1"/>
    <property type="match status" value="1"/>
</dbReference>
<dbReference type="PROSITE" id="PS50076">
    <property type="entry name" value="DNAJ_2"/>
    <property type="match status" value="1"/>
</dbReference>
<dbReference type="InterPro" id="IPR001623">
    <property type="entry name" value="DnaJ_domain"/>
</dbReference>
<keyword evidence="5" id="KW-0143">Chaperone</keyword>
<dbReference type="GO" id="GO:0042026">
    <property type="term" value="P:protein refolding"/>
    <property type="evidence" value="ECO:0007669"/>
    <property type="project" value="TreeGrafter"/>
</dbReference>
<keyword evidence="1" id="KW-0479">Metal-binding</keyword>
<dbReference type="GO" id="GO:0008270">
    <property type="term" value="F:zinc ion binding"/>
    <property type="evidence" value="ECO:0007669"/>
    <property type="project" value="UniProtKB-KW"/>
</dbReference>
<keyword evidence="4" id="KW-0862">Zinc</keyword>
<proteinExistence type="predicted"/>
<evidence type="ECO:0000259" key="6">
    <source>
        <dbReference type="PROSITE" id="PS50076"/>
    </source>
</evidence>
<dbReference type="STRING" id="1802538.A2382_04945"/>
<dbReference type="InterPro" id="IPR036869">
    <property type="entry name" value="J_dom_sf"/>
</dbReference>
<dbReference type="AlphaFoldDB" id="A0A1F8CWU7"/>
<evidence type="ECO:0000256" key="4">
    <source>
        <dbReference type="ARBA" id="ARBA00022833"/>
    </source>
</evidence>
<dbReference type="FunFam" id="2.60.260.20:FF:000005">
    <property type="entry name" value="Chaperone protein dnaJ 1, mitochondrial"/>
    <property type="match status" value="1"/>
</dbReference>
<dbReference type="CDD" id="cd06257">
    <property type="entry name" value="DnaJ"/>
    <property type="match status" value="1"/>
</dbReference>
<accession>A0A1F8CWU7</accession>
<evidence type="ECO:0000256" key="1">
    <source>
        <dbReference type="ARBA" id="ARBA00022723"/>
    </source>
</evidence>
<dbReference type="PANTHER" id="PTHR43096:SF48">
    <property type="entry name" value="CHAPERONE PROTEIN DNAJ"/>
    <property type="match status" value="1"/>
</dbReference>
<dbReference type="SMART" id="SM00271">
    <property type="entry name" value="DnaJ"/>
    <property type="match status" value="1"/>
</dbReference>
<dbReference type="CDD" id="cd10747">
    <property type="entry name" value="DnaJ_C"/>
    <property type="match status" value="1"/>
</dbReference>
<protein>
    <recommendedName>
        <fullName evidence="6">J domain-containing protein</fullName>
    </recommendedName>
</protein>
<dbReference type="Pfam" id="PF01556">
    <property type="entry name" value="DnaJ_C"/>
    <property type="match status" value="1"/>
</dbReference>
<keyword evidence="3" id="KW-0863">Zinc-finger</keyword>
<dbReference type="GO" id="GO:0051082">
    <property type="term" value="F:unfolded protein binding"/>
    <property type="evidence" value="ECO:0007669"/>
    <property type="project" value="InterPro"/>
</dbReference>
<evidence type="ECO:0000256" key="5">
    <source>
        <dbReference type="ARBA" id="ARBA00023186"/>
    </source>
</evidence>
<feature type="domain" description="J" evidence="6">
    <location>
        <begin position="6"/>
        <end position="72"/>
    </location>
</feature>
<keyword evidence="2" id="KW-0677">Repeat</keyword>
<dbReference type="InterPro" id="IPR008971">
    <property type="entry name" value="HSP40/DnaJ_pept-bd"/>
</dbReference>
<dbReference type="PRINTS" id="PR00625">
    <property type="entry name" value="JDOMAIN"/>
</dbReference>
<dbReference type="SUPFAM" id="SSF46565">
    <property type="entry name" value="Chaperone J-domain"/>
    <property type="match status" value="1"/>
</dbReference>
<dbReference type="EMBL" id="MGHY01000005">
    <property type="protein sequence ID" value="OGM80005.1"/>
    <property type="molecule type" value="Genomic_DNA"/>
</dbReference>
<reference evidence="7 8" key="1">
    <citation type="journal article" date="2016" name="Nat. Commun.">
        <title>Thousands of microbial genomes shed light on interconnected biogeochemical processes in an aquifer system.</title>
        <authorList>
            <person name="Anantharaman K."/>
            <person name="Brown C.T."/>
            <person name="Hug L.A."/>
            <person name="Sharon I."/>
            <person name="Castelle C.J."/>
            <person name="Probst A.J."/>
            <person name="Thomas B.C."/>
            <person name="Singh A."/>
            <person name="Wilkins M.J."/>
            <person name="Karaoz U."/>
            <person name="Brodie E.L."/>
            <person name="Williams K.H."/>
            <person name="Hubbard S.S."/>
            <person name="Banfield J.F."/>
        </authorList>
    </citation>
    <scope>NUCLEOTIDE SEQUENCE [LARGE SCALE GENOMIC DNA]</scope>
</reference>
<dbReference type="SUPFAM" id="SSF49493">
    <property type="entry name" value="HSP40/DnaJ peptide-binding domain"/>
    <property type="match status" value="2"/>
</dbReference>
<dbReference type="GO" id="GO:0005737">
    <property type="term" value="C:cytoplasm"/>
    <property type="evidence" value="ECO:0007669"/>
    <property type="project" value="TreeGrafter"/>
</dbReference>